<accession>A0A835TEL1</accession>
<comment type="caution">
    <text evidence="3">The sequence shown here is derived from an EMBL/GenBank/DDBJ whole genome shotgun (WGS) entry which is preliminary data.</text>
</comment>
<evidence type="ECO:0000313" key="4">
    <source>
        <dbReference type="Proteomes" id="UP000650467"/>
    </source>
</evidence>
<keyword evidence="4" id="KW-1185">Reference proteome</keyword>
<sequence>MQLDKDYLPKAARRAAERRRQKGAGPRAQHLVLQSLQAKLDGLTAQYHAAEAENRRLKERLAVIEVVLPTREQQARMAAAGLVSSSGAGRPPPSARPAAGAAGGAADADLELQLLARVLQPHSAPSAEPGQQSAIERGPGPSPSQRAVGSGRDKLLAPSPGSFSDSRSPASDPGGASSLSTSTRSGGGQVANTRAGEEAACAQSPPQPPHHQQPPQQRLQLGPPPPGGMQWKRSSPPSQPQPQPQPQPQQAPPSCAATAASLAAATAAVGRGPEAPPQGDDGLSAAWRALWIDWVRDAALLIVTHDARPAGYWLQRLDEVCTQLKTRVVQLGLKHPELIADDMPQLNLDTGRLQEPPEGHWRPVALAMRATPSQVAACRAALALYRERMEVVLAERSLLTERLAESMAALKLGPEQERRQLLSTNHLEKTSVEAEAAAAALDENVAAQGRATKIAKDLLSSDMFTPLQCARGSVASYPYFPDALAIITEVAKLGETAVPATAEQRLSALRSPPA</sequence>
<feature type="coiled-coil region" evidence="1">
    <location>
        <begin position="33"/>
        <end position="67"/>
    </location>
</feature>
<dbReference type="Proteomes" id="UP000650467">
    <property type="component" value="Unassembled WGS sequence"/>
</dbReference>
<proteinExistence type="predicted"/>
<feature type="region of interest" description="Disordered" evidence="2">
    <location>
        <begin position="78"/>
        <end position="104"/>
    </location>
</feature>
<keyword evidence="1" id="KW-0175">Coiled coil</keyword>
<feature type="compositionally biased region" description="Basic residues" evidence="2">
    <location>
        <begin position="11"/>
        <end position="22"/>
    </location>
</feature>
<evidence type="ECO:0000256" key="2">
    <source>
        <dbReference type="SAM" id="MobiDB-lite"/>
    </source>
</evidence>
<reference evidence="3" key="1">
    <citation type="journal article" date="2020" name="bioRxiv">
        <title>Comparative genomics of Chlamydomonas.</title>
        <authorList>
            <person name="Craig R.J."/>
            <person name="Hasan A.R."/>
            <person name="Ness R.W."/>
            <person name="Keightley P.D."/>
        </authorList>
    </citation>
    <scope>NUCLEOTIDE SEQUENCE</scope>
    <source>
        <strain evidence="3">SAG 7.73</strain>
    </source>
</reference>
<organism evidence="3 4">
    <name type="scientific">Chlamydomonas incerta</name>
    <dbReference type="NCBI Taxonomy" id="51695"/>
    <lineage>
        <taxon>Eukaryota</taxon>
        <taxon>Viridiplantae</taxon>
        <taxon>Chlorophyta</taxon>
        <taxon>core chlorophytes</taxon>
        <taxon>Chlorophyceae</taxon>
        <taxon>CS clade</taxon>
        <taxon>Chlamydomonadales</taxon>
        <taxon>Chlamydomonadaceae</taxon>
        <taxon>Chlamydomonas</taxon>
    </lineage>
</organism>
<feature type="compositionally biased region" description="Low complexity" evidence="2">
    <location>
        <begin position="174"/>
        <end position="184"/>
    </location>
</feature>
<feature type="compositionally biased region" description="Pro residues" evidence="2">
    <location>
        <begin position="237"/>
        <end position="251"/>
    </location>
</feature>
<feature type="compositionally biased region" description="Low complexity" evidence="2">
    <location>
        <begin position="78"/>
        <end position="89"/>
    </location>
</feature>
<protein>
    <submittedName>
        <fullName evidence="3">Uncharacterized protein</fullName>
    </submittedName>
</protein>
<evidence type="ECO:0000256" key="1">
    <source>
        <dbReference type="SAM" id="Coils"/>
    </source>
</evidence>
<dbReference type="AlphaFoldDB" id="A0A835TEL1"/>
<dbReference type="OrthoDB" id="545609at2759"/>
<name>A0A835TEL1_CHLIN</name>
<feature type="region of interest" description="Disordered" evidence="2">
    <location>
        <begin position="122"/>
        <end position="259"/>
    </location>
</feature>
<gene>
    <name evidence="3" type="ORF">HXX76_002720</name>
</gene>
<evidence type="ECO:0000313" key="3">
    <source>
        <dbReference type="EMBL" id="KAG2442636.1"/>
    </source>
</evidence>
<dbReference type="EMBL" id="JAEHOC010000004">
    <property type="protein sequence ID" value="KAG2442636.1"/>
    <property type="molecule type" value="Genomic_DNA"/>
</dbReference>
<feature type="region of interest" description="Disordered" evidence="2">
    <location>
        <begin position="1"/>
        <end position="29"/>
    </location>
</feature>